<dbReference type="Gene3D" id="3.30.565.10">
    <property type="entry name" value="Histidine kinase-like ATPase, C-terminal domain"/>
    <property type="match status" value="1"/>
</dbReference>
<evidence type="ECO:0000256" key="1">
    <source>
        <dbReference type="ARBA" id="ARBA00000085"/>
    </source>
</evidence>
<keyword evidence="4" id="KW-0808">Transferase</keyword>
<comment type="caution">
    <text evidence="12">The sequence shown here is derived from an EMBL/GenBank/DDBJ whole genome shotgun (WGS) entry which is preliminary data.</text>
</comment>
<evidence type="ECO:0000256" key="3">
    <source>
        <dbReference type="ARBA" id="ARBA00022553"/>
    </source>
</evidence>
<evidence type="ECO:0000256" key="5">
    <source>
        <dbReference type="ARBA" id="ARBA00022741"/>
    </source>
</evidence>
<keyword evidence="3" id="KW-0597">Phosphoprotein</keyword>
<keyword evidence="5" id="KW-0547">Nucleotide-binding</keyword>
<dbReference type="InterPro" id="IPR050482">
    <property type="entry name" value="Sensor_HK_TwoCompSys"/>
</dbReference>
<dbReference type="Gene3D" id="1.20.5.1930">
    <property type="match status" value="1"/>
</dbReference>
<evidence type="ECO:0000259" key="11">
    <source>
        <dbReference type="Pfam" id="PF23539"/>
    </source>
</evidence>
<keyword evidence="6" id="KW-0418">Kinase</keyword>
<keyword evidence="8" id="KW-0902">Two-component regulatory system</keyword>
<dbReference type="Pfam" id="PF02518">
    <property type="entry name" value="HATPase_c"/>
    <property type="match status" value="1"/>
</dbReference>
<dbReference type="EC" id="2.7.13.3" evidence="2"/>
<evidence type="ECO:0000256" key="6">
    <source>
        <dbReference type="ARBA" id="ARBA00022777"/>
    </source>
</evidence>
<evidence type="ECO:0000313" key="13">
    <source>
        <dbReference type="Proteomes" id="UP000611554"/>
    </source>
</evidence>
<dbReference type="SUPFAM" id="SSF55874">
    <property type="entry name" value="ATPase domain of HSP90 chaperone/DNA topoisomerase II/histidine kinase"/>
    <property type="match status" value="1"/>
</dbReference>
<accession>A0ABQ2RAL6</accession>
<keyword evidence="7" id="KW-0067">ATP-binding</keyword>
<proteinExistence type="predicted"/>
<evidence type="ECO:0000256" key="7">
    <source>
        <dbReference type="ARBA" id="ARBA00022840"/>
    </source>
</evidence>
<dbReference type="InterPro" id="IPR036890">
    <property type="entry name" value="HATPase_C_sf"/>
</dbReference>
<gene>
    <name evidence="12" type="ORF">GCM10010140_60790</name>
</gene>
<protein>
    <recommendedName>
        <fullName evidence="2">histidine kinase</fullName>
        <ecNumber evidence="2">2.7.13.3</ecNumber>
    </recommendedName>
</protein>
<dbReference type="RefSeq" id="WP_189249879.1">
    <property type="nucleotide sequence ID" value="NZ_BMQJ01000018.1"/>
</dbReference>
<evidence type="ECO:0000259" key="10">
    <source>
        <dbReference type="Pfam" id="PF07730"/>
    </source>
</evidence>
<evidence type="ECO:0000259" key="9">
    <source>
        <dbReference type="Pfam" id="PF02518"/>
    </source>
</evidence>
<feature type="domain" description="Signal transduction histidine kinase subgroup 3 dimerisation and phosphoacceptor" evidence="10">
    <location>
        <begin position="207"/>
        <end position="270"/>
    </location>
</feature>
<evidence type="ECO:0000256" key="2">
    <source>
        <dbReference type="ARBA" id="ARBA00012438"/>
    </source>
</evidence>
<dbReference type="PANTHER" id="PTHR24421">
    <property type="entry name" value="NITRATE/NITRITE SENSOR PROTEIN NARX-RELATED"/>
    <property type="match status" value="1"/>
</dbReference>
<reference evidence="13" key="1">
    <citation type="journal article" date="2019" name="Int. J. Syst. Evol. Microbiol.">
        <title>The Global Catalogue of Microorganisms (GCM) 10K type strain sequencing project: providing services to taxonomists for standard genome sequencing and annotation.</title>
        <authorList>
            <consortium name="The Broad Institute Genomics Platform"/>
            <consortium name="The Broad Institute Genome Sequencing Center for Infectious Disease"/>
            <person name="Wu L."/>
            <person name="Ma J."/>
        </authorList>
    </citation>
    <scope>NUCLEOTIDE SEQUENCE [LARGE SCALE GENOMIC DNA]</scope>
    <source>
        <strain evidence="13">JCM 3115</strain>
    </source>
</reference>
<dbReference type="InterPro" id="IPR011712">
    <property type="entry name" value="Sig_transdc_His_kin_sub3_dim/P"/>
</dbReference>
<dbReference type="PANTHER" id="PTHR24421:SF10">
    <property type="entry name" value="NITRATE_NITRITE SENSOR PROTEIN NARQ"/>
    <property type="match status" value="1"/>
</dbReference>
<dbReference type="Pfam" id="PF23539">
    <property type="entry name" value="DUF7134"/>
    <property type="match status" value="1"/>
</dbReference>
<evidence type="ECO:0000256" key="4">
    <source>
        <dbReference type="ARBA" id="ARBA00022679"/>
    </source>
</evidence>
<evidence type="ECO:0000256" key="8">
    <source>
        <dbReference type="ARBA" id="ARBA00023012"/>
    </source>
</evidence>
<name>A0ABQ2RAL6_9ACTN</name>
<evidence type="ECO:0000313" key="12">
    <source>
        <dbReference type="EMBL" id="GGQ22329.1"/>
    </source>
</evidence>
<feature type="domain" description="Histidine kinase/HSP90-like ATPase" evidence="9">
    <location>
        <begin position="324"/>
        <end position="415"/>
    </location>
</feature>
<sequence length="423" mass="44905">MTAAQPHAAGERDVMSGSRVTLGRPWIDRWARLLDSPAADGVLALALVAGTWGWEVFEPGRGRPTDVLSLTLTALVNAPLAMRRREPFTLLVVSVSASLVYHALGYHPGLNGIGPLLALYSVAVRCAWQATAAGTVLVVTEWTHASNLQPGAALWSALGQALIVAAWAVITGSVVRLLGERGRQLAALAVRLAEEQEVTAQRAVTHERVRIARELHDVVAHHMSVISIQAGLGRYVALSDPATAHAALGVIADTSHEALTEMRRLLSILRIEAHEDDEGGHPAMPGLGQLDILVERMRTAGQTIQVDVEGRPRTVPPGLDLCAYRIVQESLTNVLKHAGPAQVRIRLTYTRDALTLHITDDGGNPGAPAASSAGPGCGGDGLIGMTERVRLYQGTIIAHPLAQGGFEVLVMFPLPPSDLDAPI</sequence>
<organism evidence="12 13">
    <name type="scientific">Streptosporangium pseudovulgare</name>
    <dbReference type="NCBI Taxonomy" id="35765"/>
    <lineage>
        <taxon>Bacteria</taxon>
        <taxon>Bacillati</taxon>
        <taxon>Actinomycetota</taxon>
        <taxon>Actinomycetes</taxon>
        <taxon>Streptosporangiales</taxon>
        <taxon>Streptosporangiaceae</taxon>
        <taxon>Streptosporangium</taxon>
    </lineage>
</organism>
<dbReference type="EMBL" id="BMQJ01000018">
    <property type="protein sequence ID" value="GGQ22329.1"/>
    <property type="molecule type" value="Genomic_DNA"/>
</dbReference>
<dbReference type="InterPro" id="IPR003594">
    <property type="entry name" value="HATPase_dom"/>
</dbReference>
<dbReference type="InterPro" id="IPR055558">
    <property type="entry name" value="DUF7134"/>
</dbReference>
<comment type="catalytic activity">
    <reaction evidence="1">
        <text>ATP + protein L-histidine = ADP + protein N-phospho-L-histidine.</text>
        <dbReference type="EC" id="2.7.13.3"/>
    </reaction>
</comment>
<dbReference type="CDD" id="cd16917">
    <property type="entry name" value="HATPase_UhpB-NarQ-NarX-like"/>
    <property type="match status" value="1"/>
</dbReference>
<keyword evidence="13" id="KW-1185">Reference proteome</keyword>
<feature type="domain" description="DUF7134" evidence="11">
    <location>
        <begin position="36"/>
        <end position="169"/>
    </location>
</feature>
<dbReference type="Proteomes" id="UP000611554">
    <property type="component" value="Unassembled WGS sequence"/>
</dbReference>
<dbReference type="Pfam" id="PF07730">
    <property type="entry name" value="HisKA_3"/>
    <property type="match status" value="1"/>
</dbReference>